<proteinExistence type="predicted"/>
<evidence type="ECO:0000256" key="1">
    <source>
        <dbReference type="SAM" id="Coils"/>
    </source>
</evidence>
<keyword evidence="1" id="KW-0175">Coiled coil</keyword>
<reference evidence="4" key="1">
    <citation type="submission" date="2021-01" db="EMBL/GenBank/DDBJ databases">
        <authorList>
            <person name="Corre E."/>
            <person name="Pelletier E."/>
            <person name="Niang G."/>
            <person name="Scheremetjew M."/>
            <person name="Finn R."/>
            <person name="Kale V."/>
            <person name="Holt S."/>
            <person name="Cochrane G."/>
            <person name="Meng A."/>
            <person name="Brown T."/>
            <person name="Cohen L."/>
        </authorList>
    </citation>
    <scope>NUCLEOTIDE SEQUENCE</scope>
    <source>
        <strain evidence="4">CCMP3107</strain>
    </source>
</reference>
<dbReference type="PANTHER" id="PTHR33970:SF1">
    <property type="entry name" value="VIOLAXANTHIN DE-EPOXIDASE, CHLOROPLASTIC"/>
    <property type="match status" value="1"/>
</dbReference>
<sequence>MQVPFPTTISKATLLVLLLTAFVCNVQGFVTSRAVPTKHVAYSHLPSGIKSDTIMMSAEKEQGFNIFDVEATKRWVAAAALGLSLVGGVAFPPPSLATDAVATGKCLLSNCPKQLAKCLGNPACAANIVCLNRCNNRPDETECQIKCGDTFDNEVIAEFNSCAVSQKKCVLQRQDDGAYPIPSNDVLVPKFSTKDFNGRWYISAGLNKLFDCFDCQVHFFEAPTPTDMVAKINWRITEPDGEVFSKSVVQTFVQDPEVPGILYNHDNEFLHYQDDWYIVDMEPNEFIYVYYRGSNDAWDGYGGAVVYTTQPSLDPKYVPRMVAASKAVGKDWADFTLTDNSCPATPTESATVLRAEYAKKQLILKEKSLQEQLTAARYSTASTIEKEEKELLKAVEKLENQLLDYQVEAAQKLVGLEQEIVKDVVGLEKEIVKDVVGLEQEIVKDVVGLEKEIVKDVVGLEQEIVKDVVGLEKEIENDVKKVFIPFWKK</sequence>
<keyword evidence="2" id="KW-0732">Signal</keyword>
<accession>A0A7S3UXM0</accession>
<dbReference type="InterPro" id="IPR010788">
    <property type="entry name" value="VDE_dom"/>
</dbReference>
<dbReference type="AlphaFoldDB" id="A0A7S3UXM0"/>
<dbReference type="EMBL" id="HBIU01011981">
    <property type="protein sequence ID" value="CAE0626673.1"/>
    <property type="molecule type" value="Transcribed_RNA"/>
</dbReference>
<dbReference type="SUPFAM" id="SSF50814">
    <property type="entry name" value="Lipocalins"/>
    <property type="match status" value="1"/>
</dbReference>
<feature type="domain" description="VDE lipocalin" evidence="3">
    <location>
        <begin position="104"/>
        <end position="340"/>
    </location>
</feature>
<feature type="chain" id="PRO_5031365164" description="VDE lipocalin domain-containing protein" evidence="2">
    <location>
        <begin position="29"/>
        <end position="489"/>
    </location>
</feature>
<name>A0A7S3UXM0_HETAK</name>
<dbReference type="Gene3D" id="2.40.128.20">
    <property type="match status" value="1"/>
</dbReference>
<gene>
    <name evidence="4" type="ORF">HAKA00212_LOCUS5348</name>
</gene>
<organism evidence="4">
    <name type="scientific">Heterosigma akashiwo</name>
    <name type="common">Chromophytic alga</name>
    <name type="synonym">Heterosigma carterae</name>
    <dbReference type="NCBI Taxonomy" id="2829"/>
    <lineage>
        <taxon>Eukaryota</taxon>
        <taxon>Sar</taxon>
        <taxon>Stramenopiles</taxon>
        <taxon>Ochrophyta</taxon>
        <taxon>Raphidophyceae</taxon>
        <taxon>Chattonellales</taxon>
        <taxon>Chattonellaceae</taxon>
        <taxon>Heterosigma</taxon>
    </lineage>
</organism>
<dbReference type="PANTHER" id="PTHR33970">
    <property type="entry name" value="VIOLAXANTHIN DE-EPOXIDASE, CHLOROPLASTIC-RELATED"/>
    <property type="match status" value="1"/>
</dbReference>
<evidence type="ECO:0000259" key="3">
    <source>
        <dbReference type="Pfam" id="PF07137"/>
    </source>
</evidence>
<dbReference type="Pfam" id="PF07137">
    <property type="entry name" value="VDE"/>
    <property type="match status" value="1"/>
</dbReference>
<dbReference type="GO" id="GO:0046422">
    <property type="term" value="F:violaxanthin de-epoxidase activity"/>
    <property type="evidence" value="ECO:0007669"/>
    <property type="project" value="InterPro"/>
</dbReference>
<dbReference type="GO" id="GO:0010028">
    <property type="term" value="P:xanthophyll cycle"/>
    <property type="evidence" value="ECO:0007669"/>
    <property type="project" value="InterPro"/>
</dbReference>
<dbReference type="InterPro" id="IPR012674">
    <property type="entry name" value="Calycin"/>
</dbReference>
<evidence type="ECO:0000256" key="2">
    <source>
        <dbReference type="SAM" id="SignalP"/>
    </source>
</evidence>
<evidence type="ECO:0000313" key="4">
    <source>
        <dbReference type="EMBL" id="CAE0626673.1"/>
    </source>
</evidence>
<dbReference type="InterPro" id="IPR044682">
    <property type="entry name" value="VDE"/>
</dbReference>
<protein>
    <recommendedName>
        <fullName evidence="3">VDE lipocalin domain-containing protein</fullName>
    </recommendedName>
</protein>
<feature type="coiled-coil region" evidence="1">
    <location>
        <begin position="381"/>
        <end position="408"/>
    </location>
</feature>
<feature type="signal peptide" evidence="2">
    <location>
        <begin position="1"/>
        <end position="28"/>
    </location>
</feature>